<sequence>MIARVKNWVGRHWPVVRLRTLLLATLVFVAALPGFGAIFLRVYENALVRRTEAELVAQGAALAGAAAVLWAAPAQGEPASGISAPPVSYYDTVSEIDLSTSAILPPRPSATPATSPPEPKAIAVARALAPAFAETKLSTLSSIIMLDRHGVVLNGPDAGKSLAGLREVGAALAGMPATVLRRNEQYVAYYPWEWLTRAGNLRLHYARPIRTNGQVAGVLLVSRSPSALFRGIYEDWGKIVLGIGIIFALLVVLSVLLSRAIVRPIEGLSRATRELAAGRRITPRHPTLKVVEIDALFGDFEQMADSLEQRARYLRDFASSVSHEFKTPLAAITGAIELLQDHGAAMAPAERERFLANMSADAERLSRLVRRLMELARADVLVGERGARTDAAPVIAAVADALGGPSFTVSTELPRAFPQLAVDADALEAVLTTLAENARQSGAAHLRIALSQAGGHASIDLIDDGPGIPPADRARIFDPFFTSKREQGGTGLGLAIARSLLDAYDAELDLQPADSGAHFRIRCPLA</sequence>
<reference evidence="14" key="1">
    <citation type="submission" date="2023-03" db="EMBL/GenBank/DDBJ databases">
        <title>Andean soil-derived lignocellulolytic bacterial consortium as a source of novel taxa and putative plastic-active enzymes.</title>
        <authorList>
            <person name="Diaz-Garcia L."/>
            <person name="Chuvochina M."/>
            <person name="Feuerriegel G."/>
            <person name="Bunk B."/>
            <person name="Sproer C."/>
            <person name="Streit W.R."/>
            <person name="Rodriguez L.M."/>
            <person name="Overmann J."/>
            <person name="Jimenez D.J."/>
        </authorList>
    </citation>
    <scope>NUCLEOTIDE SEQUENCE</scope>
    <source>
        <strain evidence="14">MAG 26</strain>
    </source>
</reference>
<evidence type="ECO:0000256" key="8">
    <source>
        <dbReference type="ARBA" id="ARBA00022777"/>
    </source>
</evidence>
<keyword evidence="11" id="KW-0472">Membrane</keyword>
<dbReference type="GO" id="GO:0000155">
    <property type="term" value="F:phosphorelay sensor kinase activity"/>
    <property type="evidence" value="ECO:0007669"/>
    <property type="project" value="InterPro"/>
</dbReference>
<feature type="domain" description="Histidine kinase" evidence="12">
    <location>
        <begin position="320"/>
        <end position="526"/>
    </location>
</feature>
<keyword evidence="4" id="KW-1003">Cell membrane</keyword>
<evidence type="ECO:0000313" key="15">
    <source>
        <dbReference type="Proteomes" id="UP001218362"/>
    </source>
</evidence>
<dbReference type="FunFam" id="1.10.287.130:FF:000001">
    <property type="entry name" value="Two-component sensor histidine kinase"/>
    <property type="match status" value="1"/>
</dbReference>
<evidence type="ECO:0000259" key="13">
    <source>
        <dbReference type="PROSITE" id="PS50885"/>
    </source>
</evidence>
<keyword evidence="9" id="KW-0067">ATP-binding</keyword>
<keyword evidence="5" id="KW-0597">Phosphoprotein</keyword>
<dbReference type="InterPro" id="IPR036097">
    <property type="entry name" value="HisK_dim/P_sf"/>
</dbReference>
<dbReference type="InterPro" id="IPR003660">
    <property type="entry name" value="HAMP_dom"/>
</dbReference>
<dbReference type="Gene3D" id="6.10.340.10">
    <property type="match status" value="1"/>
</dbReference>
<organism evidence="14 15">
    <name type="scientific">Candidatus Andeanibacterium colombiense</name>
    <dbReference type="NCBI Taxonomy" id="3121345"/>
    <lineage>
        <taxon>Bacteria</taxon>
        <taxon>Pseudomonadati</taxon>
        <taxon>Pseudomonadota</taxon>
        <taxon>Alphaproteobacteria</taxon>
        <taxon>Sphingomonadales</taxon>
        <taxon>Sphingomonadaceae</taxon>
        <taxon>Candidatus Andeanibacterium</taxon>
    </lineage>
</organism>
<dbReference type="PANTHER" id="PTHR44936:SF10">
    <property type="entry name" value="SENSOR PROTEIN RSTB"/>
    <property type="match status" value="1"/>
</dbReference>
<dbReference type="GO" id="GO:0005524">
    <property type="term" value="F:ATP binding"/>
    <property type="evidence" value="ECO:0007669"/>
    <property type="project" value="UniProtKB-KW"/>
</dbReference>
<dbReference type="KEGG" id="acob:P0Y56_02875"/>
<evidence type="ECO:0000259" key="12">
    <source>
        <dbReference type="PROSITE" id="PS50109"/>
    </source>
</evidence>
<proteinExistence type="predicted"/>
<dbReference type="Pfam" id="PF02518">
    <property type="entry name" value="HATPase_c"/>
    <property type="match status" value="1"/>
</dbReference>
<dbReference type="SMART" id="SM00387">
    <property type="entry name" value="HATPase_c"/>
    <property type="match status" value="1"/>
</dbReference>
<evidence type="ECO:0000256" key="2">
    <source>
        <dbReference type="ARBA" id="ARBA00004651"/>
    </source>
</evidence>
<dbReference type="SMART" id="SM00388">
    <property type="entry name" value="HisKA"/>
    <property type="match status" value="1"/>
</dbReference>
<dbReference type="Pfam" id="PF00672">
    <property type="entry name" value="HAMP"/>
    <property type="match status" value="1"/>
</dbReference>
<name>A0AAJ6BNA1_9SPHN</name>
<dbReference type="CDD" id="cd00082">
    <property type="entry name" value="HisKA"/>
    <property type="match status" value="1"/>
</dbReference>
<gene>
    <name evidence="14" type="ORF">P0Y56_02875</name>
</gene>
<dbReference type="GO" id="GO:0005886">
    <property type="term" value="C:plasma membrane"/>
    <property type="evidence" value="ECO:0007669"/>
    <property type="project" value="UniProtKB-SubCell"/>
</dbReference>
<evidence type="ECO:0000256" key="10">
    <source>
        <dbReference type="ARBA" id="ARBA00023012"/>
    </source>
</evidence>
<dbReference type="EC" id="2.7.13.3" evidence="3"/>
<dbReference type="PANTHER" id="PTHR44936">
    <property type="entry name" value="SENSOR PROTEIN CREC"/>
    <property type="match status" value="1"/>
</dbReference>
<dbReference type="SMART" id="SM00304">
    <property type="entry name" value="HAMP"/>
    <property type="match status" value="1"/>
</dbReference>
<keyword evidence="8 14" id="KW-0418">Kinase</keyword>
<dbReference type="EMBL" id="CP119316">
    <property type="protein sequence ID" value="WEK47244.1"/>
    <property type="molecule type" value="Genomic_DNA"/>
</dbReference>
<dbReference type="PROSITE" id="PS50885">
    <property type="entry name" value="HAMP"/>
    <property type="match status" value="1"/>
</dbReference>
<dbReference type="CDD" id="cd00075">
    <property type="entry name" value="HATPase"/>
    <property type="match status" value="1"/>
</dbReference>
<dbReference type="SUPFAM" id="SSF55874">
    <property type="entry name" value="ATPase domain of HSP90 chaperone/DNA topoisomerase II/histidine kinase"/>
    <property type="match status" value="1"/>
</dbReference>
<evidence type="ECO:0000256" key="3">
    <source>
        <dbReference type="ARBA" id="ARBA00012438"/>
    </source>
</evidence>
<evidence type="ECO:0000256" key="11">
    <source>
        <dbReference type="SAM" id="Phobius"/>
    </source>
</evidence>
<keyword evidence="11" id="KW-1133">Transmembrane helix</keyword>
<dbReference type="AlphaFoldDB" id="A0AAJ6BNA1"/>
<evidence type="ECO:0000256" key="7">
    <source>
        <dbReference type="ARBA" id="ARBA00022741"/>
    </source>
</evidence>
<feature type="transmembrane region" description="Helical" evidence="11">
    <location>
        <begin position="21"/>
        <end position="43"/>
    </location>
</feature>
<accession>A0AAJ6BNA1</accession>
<dbReference type="SUPFAM" id="SSF47384">
    <property type="entry name" value="Homodimeric domain of signal transducing histidine kinase"/>
    <property type="match status" value="1"/>
</dbReference>
<keyword evidence="6" id="KW-0808">Transferase</keyword>
<dbReference type="PROSITE" id="PS50109">
    <property type="entry name" value="HIS_KIN"/>
    <property type="match status" value="1"/>
</dbReference>
<dbReference type="PRINTS" id="PR00344">
    <property type="entry name" value="BCTRLSENSOR"/>
</dbReference>
<dbReference type="InterPro" id="IPR003594">
    <property type="entry name" value="HATPase_dom"/>
</dbReference>
<evidence type="ECO:0000256" key="4">
    <source>
        <dbReference type="ARBA" id="ARBA00022475"/>
    </source>
</evidence>
<evidence type="ECO:0000256" key="9">
    <source>
        <dbReference type="ARBA" id="ARBA00022840"/>
    </source>
</evidence>
<protein>
    <recommendedName>
        <fullName evidence="3">histidine kinase</fullName>
        <ecNumber evidence="3">2.7.13.3</ecNumber>
    </recommendedName>
</protein>
<evidence type="ECO:0000256" key="5">
    <source>
        <dbReference type="ARBA" id="ARBA00022553"/>
    </source>
</evidence>
<comment type="subcellular location">
    <subcellularLocation>
        <location evidence="2">Cell membrane</location>
        <topology evidence="2">Multi-pass membrane protein</topology>
    </subcellularLocation>
</comment>
<comment type="catalytic activity">
    <reaction evidence="1">
        <text>ATP + protein L-histidine = ADP + protein N-phospho-L-histidine.</text>
        <dbReference type="EC" id="2.7.13.3"/>
    </reaction>
</comment>
<feature type="domain" description="HAMP" evidence="13">
    <location>
        <begin position="259"/>
        <end position="312"/>
    </location>
</feature>
<evidence type="ECO:0000256" key="6">
    <source>
        <dbReference type="ARBA" id="ARBA00022679"/>
    </source>
</evidence>
<dbReference type="InterPro" id="IPR036890">
    <property type="entry name" value="HATPase_C_sf"/>
</dbReference>
<keyword evidence="10" id="KW-0902">Two-component regulatory system</keyword>
<dbReference type="CDD" id="cd06225">
    <property type="entry name" value="HAMP"/>
    <property type="match status" value="1"/>
</dbReference>
<evidence type="ECO:0000313" key="14">
    <source>
        <dbReference type="EMBL" id="WEK47244.1"/>
    </source>
</evidence>
<keyword evidence="11" id="KW-0812">Transmembrane</keyword>
<dbReference type="InterPro" id="IPR005467">
    <property type="entry name" value="His_kinase_dom"/>
</dbReference>
<feature type="transmembrane region" description="Helical" evidence="11">
    <location>
        <begin position="239"/>
        <end position="262"/>
    </location>
</feature>
<evidence type="ECO:0000256" key="1">
    <source>
        <dbReference type="ARBA" id="ARBA00000085"/>
    </source>
</evidence>
<keyword evidence="7" id="KW-0547">Nucleotide-binding</keyword>
<dbReference type="Pfam" id="PF00512">
    <property type="entry name" value="HisKA"/>
    <property type="match status" value="1"/>
</dbReference>
<dbReference type="Gene3D" id="1.10.287.130">
    <property type="match status" value="1"/>
</dbReference>
<dbReference type="Proteomes" id="UP001218362">
    <property type="component" value="Chromosome"/>
</dbReference>
<dbReference type="InterPro" id="IPR004358">
    <property type="entry name" value="Sig_transdc_His_kin-like_C"/>
</dbReference>
<dbReference type="Gene3D" id="3.30.565.10">
    <property type="entry name" value="Histidine kinase-like ATPase, C-terminal domain"/>
    <property type="match status" value="1"/>
</dbReference>
<dbReference type="InterPro" id="IPR003661">
    <property type="entry name" value="HisK_dim/P_dom"/>
</dbReference>
<dbReference type="InterPro" id="IPR050980">
    <property type="entry name" value="2C_sensor_his_kinase"/>
</dbReference>